<dbReference type="InterPro" id="IPR010982">
    <property type="entry name" value="Lambda_DNA-bd_dom_sf"/>
</dbReference>
<evidence type="ECO:0000313" key="4">
    <source>
        <dbReference type="Proteomes" id="UP000292085"/>
    </source>
</evidence>
<keyword evidence="4" id="KW-1185">Reference proteome</keyword>
<dbReference type="SUPFAM" id="SSF47413">
    <property type="entry name" value="lambda repressor-like DNA-binding domains"/>
    <property type="match status" value="1"/>
</dbReference>
<feature type="domain" description="HigA2-like helix-turn-helix" evidence="2">
    <location>
        <begin position="59"/>
        <end position="137"/>
    </location>
</feature>
<dbReference type="GO" id="GO:0003677">
    <property type="term" value="F:DNA binding"/>
    <property type="evidence" value="ECO:0007669"/>
    <property type="project" value="InterPro"/>
</dbReference>
<comment type="caution">
    <text evidence="3">The sequence shown here is derived from an EMBL/GenBank/DDBJ whole genome shotgun (WGS) entry which is preliminary data.</text>
</comment>
<dbReference type="OrthoDB" id="9795596at2"/>
<gene>
    <name evidence="3" type="ORF">EWE75_02290</name>
</gene>
<organism evidence="3 4">
    <name type="scientific">Sphingomonas populi</name>
    <dbReference type="NCBI Taxonomy" id="2484750"/>
    <lineage>
        <taxon>Bacteria</taxon>
        <taxon>Pseudomonadati</taxon>
        <taxon>Pseudomonadota</taxon>
        <taxon>Alphaproteobacteria</taxon>
        <taxon>Sphingomonadales</taxon>
        <taxon>Sphingomonadaceae</taxon>
        <taxon>Sphingomonas</taxon>
    </lineage>
</organism>
<evidence type="ECO:0000313" key="3">
    <source>
        <dbReference type="EMBL" id="RZF66226.1"/>
    </source>
</evidence>
<feature type="compositionally biased region" description="Polar residues" evidence="1">
    <location>
        <begin position="1"/>
        <end position="10"/>
    </location>
</feature>
<dbReference type="Proteomes" id="UP000292085">
    <property type="component" value="Unassembled WGS sequence"/>
</dbReference>
<dbReference type="Gene3D" id="1.10.260.40">
    <property type="entry name" value="lambda repressor-like DNA-binding domains"/>
    <property type="match status" value="1"/>
</dbReference>
<reference evidence="3 4" key="1">
    <citation type="submission" date="2019-02" db="EMBL/GenBank/DDBJ databases">
        <authorList>
            <person name="Li Y."/>
        </authorList>
    </citation>
    <scope>NUCLEOTIDE SEQUENCE [LARGE SCALE GENOMIC DNA]</scope>
    <source>
        <strain evidence="3 4">3-7</strain>
    </source>
</reference>
<protein>
    <submittedName>
        <fullName evidence="3">XRE family transcriptional regulator</fullName>
    </submittedName>
</protein>
<dbReference type="AlphaFoldDB" id="A0A4Q6Y9R9"/>
<dbReference type="InterPro" id="IPR039554">
    <property type="entry name" value="HigA2-like_HTH"/>
</dbReference>
<accession>A0A4Q6Y9R9</accession>
<sequence>MRFRRNQQAASLFHDTTRTRSKRGSRQRSISQPRSGRPPKTLRKESDVTVEHVASSGNVFADLGLSNPEERLVKSRLAAALQRSIAEMALTQTAAAALTGIPQPKLSKILRGRFEGISETYIAEGLRKLGHDVEIHIMPRHEGVGATRVLEAV</sequence>
<dbReference type="Pfam" id="PF13744">
    <property type="entry name" value="HTH_37"/>
    <property type="match status" value="1"/>
</dbReference>
<proteinExistence type="predicted"/>
<dbReference type="EMBL" id="SGIS01000002">
    <property type="protein sequence ID" value="RZF66226.1"/>
    <property type="molecule type" value="Genomic_DNA"/>
</dbReference>
<name>A0A4Q6Y9R9_9SPHN</name>
<feature type="region of interest" description="Disordered" evidence="1">
    <location>
        <begin position="1"/>
        <end position="47"/>
    </location>
</feature>
<evidence type="ECO:0000256" key="1">
    <source>
        <dbReference type="SAM" id="MobiDB-lite"/>
    </source>
</evidence>
<evidence type="ECO:0000259" key="2">
    <source>
        <dbReference type="Pfam" id="PF13744"/>
    </source>
</evidence>